<sequence length="65" mass="7602">MLAKTGIIRKKSQIICMKIELNGYFDIKKPLAFAKGYLYGRGGETRTRDTRFWRPVLYQLSYAPK</sequence>
<dbReference type="EMBL" id="FR718669">
    <property type="protein sequence ID" value="CBX71819.1"/>
    <property type="molecule type" value="Genomic_DNA"/>
</dbReference>
<dbReference type="AlphaFoldDB" id="F4N161"/>
<accession>F4N161</accession>
<reference evidence="1" key="1">
    <citation type="journal article" date="2011" name="BMC Genomics">
        <title>Shotgun sequencing of Yersinia enterocolitica strain W22703 (biotype 2, serotype O:9): genomic evidence for oscillation between invertebrates and mammals.</title>
        <authorList>
            <person name="Fuchs T.M."/>
            <person name="Brandt K."/>
            <person name="Starke M."/>
            <person name="Rattei T."/>
        </authorList>
    </citation>
    <scope>NUCLEOTIDE SEQUENCE</scope>
</reference>
<organism evidence="1">
    <name type="scientific">Yersinia enterocolitica W22703</name>
    <dbReference type="NCBI Taxonomy" id="913028"/>
    <lineage>
        <taxon>Bacteria</taxon>
        <taxon>Pseudomonadati</taxon>
        <taxon>Pseudomonadota</taxon>
        <taxon>Gammaproteobacteria</taxon>
        <taxon>Enterobacterales</taxon>
        <taxon>Yersiniaceae</taxon>
        <taxon>Yersinia</taxon>
    </lineage>
</organism>
<name>F4N161_YEREN</name>
<proteinExistence type="predicted"/>
<evidence type="ECO:0000313" key="1">
    <source>
        <dbReference type="EMBL" id="CBX71819.1"/>
    </source>
</evidence>
<protein>
    <submittedName>
        <fullName evidence="1">Uncharacterized protein</fullName>
    </submittedName>
</protein>
<dbReference type="AntiFam" id="ANF00012">
    <property type="entry name" value="tRNA translation"/>
</dbReference>
<gene>
    <name evidence="1" type="ORF">YEW_JQ41620</name>
</gene>